<comment type="subcellular location">
    <subcellularLocation>
        <location evidence="2">Membrane</location>
    </subcellularLocation>
</comment>
<dbReference type="Proteomes" id="UP000827721">
    <property type="component" value="Unassembled WGS sequence"/>
</dbReference>
<dbReference type="Gene3D" id="3.30.40.10">
    <property type="entry name" value="Zinc/RING finger domain, C3HC4 (zinc finger)"/>
    <property type="match status" value="1"/>
</dbReference>
<evidence type="ECO:0000259" key="14">
    <source>
        <dbReference type="PROSITE" id="PS50089"/>
    </source>
</evidence>
<organism evidence="15 16">
    <name type="scientific">Xanthoceras sorbifolium</name>
    <dbReference type="NCBI Taxonomy" id="99658"/>
    <lineage>
        <taxon>Eukaryota</taxon>
        <taxon>Viridiplantae</taxon>
        <taxon>Streptophyta</taxon>
        <taxon>Embryophyta</taxon>
        <taxon>Tracheophyta</taxon>
        <taxon>Spermatophyta</taxon>
        <taxon>Magnoliopsida</taxon>
        <taxon>eudicotyledons</taxon>
        <taxon>Gunneridae</taxon>
        <taxon>Pentapetalae</taxon>
        <taxon>rosids</taxon>
        <taxon>malvids</taxon>
        <taxon>Sapindales</taxon>
        <taxon>Sapindaceae</taxon>
        <taxon>Xanthoceroideae</taxon>
        <taxon>Xanthoceras</taxon>
    </lineage>
</organism>
<keyword evidence="8 13" id="KW-1133">Transmembrane helix</keyword>
<evidence type="ECO:0000256" key="13">
    <source>
        <dbReference type="SAM" id="Phobius"/>
    </source>
</evidence>
<feature type="region of interest" description="Disordered" evidence="12">
    <location>
        <begin position="187"/>
        <end position="232"/>
    </location>
</feature>
<dbReference type="CDD" id="cd16461">
    <property type="entry name" value="RING-H2_EL5-like"/>
    <property type="match status" value="1"/>
</dbReference>
<feature type="compositionally biased region" description="Gly residues" evidence="12">
    <location>
        <begin position="344"/>
        <end position="354"/>
    </location>
</feature>
<comment type="similarity">
    <text evidence="10">Belongs to the RING-type zinc finger family. ATL subfamily.</text>
</comment>
<dbReference type="InterPro" id="IPR013083">
    <property type="entry name" value="Znf_RING/FYVE/PHD"/>
</dbReference>
<evidence type="ECO:0000313" key="16">
    <source>
        <dbReference type="Proteomes" id="UP000827721"/>
    </source>
</evidence>
<dbReference type="Pfam" id="PF13639">
    <property type="entry name" value="zf-RING_2"/>
    <property type="match status" value="1"/>
</dbReference>
<keyword evidence="4 13" id="KW-0812">Transmembrane</keyword>
<keyword evidence="7" id="KW-0862">Zinc</keyword>
<evidence type="ECO:0000313" key="15">
    <source>
        <dbReference type="EMBL" id="KAH7525552.1"/>
    </source>
</evidence>
<comment type="catalytic activity">
    <reaction evidence="1">
        <text>S-ubiquitinyl-[E2 ubiquitin-conjugating enzyme]-L-cysteine + [acceptor protein]-L-lysine = [E2 ubiquitin-conjugating enzyme]-L-cysteine + N(6)-ubiquitinyl-[acceptor protein]-L-lysine.</text>
        <dbReference type="EC" id="2.3.2.27"/>
    </reaction>
</comment>
<evidence type="ECO:0000256" key="9">
    <source>
        <dbReference type="ARBA" id="ARBA00023136"/>
    </source>
</evidence>
<protein>
    <recommendedName>
        <fullName evidence="3">RING-type E3 ubiquitin transferase</fullName>
        <ecNumber evidence="3">2.3.2.27</ecNumber>
    </recommendedName>
</protein>
<gene>
    <name evidence="15" type="ORF">JRO89_XSUnG0071900</name>
</gene>
<evidence type="ECO:0000256" key="6">
    <source>
        <dbReference type="ARBA" id="ARBA00022771"/>
    </source>
</evidence>
<dbReference type="PROSITE" id="PS50089">
    <property type="entry name" value="ZF_RING_2"/>
    <property type="match status" value="1"/>
</dbReference>
<evidence type="ECO:0000256" key="8">
    <source>
        <dbReference type="ARBA" id="ARBA00022989"/>
    </source>
</evidence>
<dbReference type="PANTHER" id="PTHR46539:SF2">
    <property type="entry name" value="RING-H2 FINGER PROTEIN ATL43"/>
    <property type="match status" value="1"/>
</dbReference>
<proteinExistence type="inferred from homology"/>
<feature type="region of interest" description="Disordered" evidence="12">
    <location>
        <begin position="402"/>
        <end position="421"/>
    </location>
</feature>
<evidence type="ECO:0000256" key="5">
    <source>
        <dbReference type="ARBA" id="ARBA00022723"/>
    </source>
</evidence>
<keyword evidence="9 13" id="KW-0472">Membrane</keyword>
<dbReference type="SMART" id="SM00184">
    <property type="entry name" value="RING"/>
    <property type="match status" value="1"/>
</dbReference>
<dbReference type="EC" id="2.3.2.27" evidence="3"/>
<keyword evidence="5" id="KW-0479">Metal-binding</keyword>
<sequence>MLLSRIVSAANDSFLSPPLPNEEEREISPFRPSIAVIVGVLTTVFSITFLLLLYAKHCKHGTIVVYSNHASIPAPSIARKNSGIDRAVVESLPLFRFGSLRGQKDGLECAVCLTRFEPTEVLRLLPKCKHAFHVECVDTWLDSHSTCPLCRNRVDPEDILLIQGVNIFHPESQQLSPQREDLRLDMESPTSNLTESEPAELNPGFRRVSGRHSSAGESGAGAGTGESSCLHDPTSCRRSLDSVRFNKKSESVAVGCFDRPRKDGLLLTDGLVADRKSFERRFEHRIIVSAGFHQRWSDVQPSDMLYLRSEMIISDSHGFSLGSSRSSVRKQQRHSNITEIDSSGTGGGGSGSGSGVINTRSVSEITGLSRFSSRESNGINRNHNRERQAGLVSRWVAWMSSQSHSQPDVRSDHNTHTCNVV</sequence>
<accession>A0ABQ8GZN9</accession>
<dbReference type="EMBL" id="JAFEMO010000129">
    <property type="protein sequence ID" value="KAH7525552.1"/>
    <property type="molecule type" value="Genomic_DNA"/>
</dbReference>
<evidence type="ECO:0000256" key="2">
    <source>
        <dbReference type="ARBA" id="ARBA00004370"/>
    </source>
</evidence>
<dbReference type="InterPro" id="IPR001841">
    <property type="entry name" value="Znf_RING"/>
</dbReference>
<evidence type="ECO:0000256" key="10">
    <source>
        <dbReference type="ARBA" id="ARBA00024209"/>
    </source>
</evidence>
<dbReference type="SUPFAM" id="SSF57850">
    <property type="entry name" value="RING/U-box"/>
    <property type="match status" value="1"/>
</dbReference>
<dbReference type="PANTHER" id="PTHR46539">
    <property type="entry name" value="E3 UBIQUITIN-PROTEIN LIGASE ATL42"/>
    <property type="match status" value="1"/>
</dbReference>
<evidence type="ECO:0000256" key="12">
    <source>
        <dbReference type="SAM" id="MobiDB-lite"/>
    </source>
</evidence>
<name>A0ABQ8GZN9_9ROSI</name>
<keyword evidence="16" id="KW-1185">Reference proteome</keyword>
<evidence type="ECO:0000256" key="11">
    <source>
        <dbReference type="PROSITE-ProRule" id="PRU00175"/>
    </source>
</evidence>
<reference evidence="15 16" key="1">
    <citation type="submission" date="2021-02" db="EMBL/GenBank/DDBJ databases">
        <title>Plant Genome Project.</title>
        <authorList>
            <person name="Zhang R.-G."/>
        </authorList>
    </citation>
    <scope>NUCLEOTIDE SEQUENCE [LARGE SCALE GENOMIC DNA]</scope>
    <source>
        <tissue evidence="15">Leaves</tissue>
    </source>
</reference>
<feature type="region of interest" description="Disordered" evidence="12">
    <location>
        <begin position="320"/>
        <end position="358"/>
    </location>
</feature>
<evidence type="ECO:0000256" key="7">
    <source>
        <dbReference type="ARBA" id="ARBA00022833"/>
    </source>
</evidence>
<evidence type="ECO:0000256" key="3">
    <source>
        <dbReference type="ARBA" id="ARBA00012483"/>
    </source>
</evidence>
<feature type="domain" description="RING-type" evidence="14">
    <location>
        <begin position="109"/>
        <end position="151"/>
    </location>
</feature>
<evidence type="ECO:0000256" key="1">
    <source>
        <dbReference type="ARBA" id="ARBA00000900"/>
    </source>
</evidence>
<comment type="caution">
    <text evidence="15">The sequence shown here is derived from an EMBL/GenBank/DDBJ whole genome shotgun (WGS) entry which is preliminary data.</text>
</comment>
<evidence type="ECO:0000256" key="4">
    <source>
        <dbReference type="ARBA" id="ARBA00022692"/>
    </source>
</evidence>
<feature type="transmembrane region" description="Helical" evidence="13">
    <location>
        <begin position="34"/>
        <end position="55"/>
    </location>
</feature>
<keyword evidence="6 11" id="KW-0863">Zinc-finger</keyword>